<feature type="transmembrane region" description="Helical" evidence="1">
    <location>
        <begin position="12"/>
        <end position="35"/>
    </location>
</feature>
<keyword evidence="1" id="KW-0812">Transmembrane</keyword>
<evidence type="ECO:0000313" key="2">
    <source>
        <dbReference type="EMBL" id="JAI00573.1"/>
    </source>
</evidence>
<reference evidence="2" key="1">
    <citation type="submission" date="2014-11" db="EMBL/GenBank/DDBJ databases">
        <authorList>
            <person name="Amaro Gonzalez C."/>
        </authorList>
    </citation>
    <scope>NUCLEOTIDE SEQUENCE</scope>
</reference>
<proteinExistence type="predicted"/>
<organism evidence="2">
    <name type="scientific">Anguilla anguilla</name>
    <name type="common">European freshwater eel</name>
    <name type="synonym">Muraena anguilla</name>
    <dbReference type="NCBI Taxonomy" id="7936"/>
    <lineage>
        <taxon>Eukaryota</taxon>
        <taxon>Metazoa</taxon>
        <taxon>Chordata</taxon>
        <taxon>Craniata</taxon>
        <taxon>Vertebrata</taxon>
        <taxon>Euteleostomi</taxon>
        <taxon>Actinopterygii</taxon>
        <taxon>Neopterygii</taxon>
        <taxon>Teleostei</taxon>
        <taxon>Anguilliformes</taxon>
        <taxon>Anguillidae</taxon>
        <taxon>Anguilla</taxon>
    </lineage>
</organism>
<dbReference type="EMBL" id="GBXM01008005">
    <property type="protein sequence ID" value="JAI00573.1"/>
    <property type="molecule type" value="Transcribed_RNA"/>
</dbReference>
<accession>A0A0E9XCU9</accession>
<protein>
    <submittedName>
        <fullName evidence="2">Uncharacterized protein</fullName>
    </submittedName>
</protein>
<evidence type="ECO:0000256" key="1">
    <source>
        <dbReference type="SAM" id="Phobius"/>
    </source>
</evidence>
<sequence>MVLFDTSTPTSWRVFLICSAVEKGFFLTIESILLSSDTVVFRGLPDLLLLLSSPVRSCFLTIYQTVDFDTPNFSAMSLIDFFSFFSFIMACFTGIGTSLAPMLRDNKCKCHS</sequence>
<reference evidence="2" key="2">
    <citation type="journal article" date="2015" name="Fish Shellfish Immunol.">
        <title>Early steps in the European eel (Anguilla anguilla)-Vibrio vulnificus interaction in the gills: Role of the RtxA13 toxin.</title>
        <authorList>
            <person name="Callol A."/>
            <person name="Pajuelo D."/>
            <person name="Ebbesson L."/>
            <person name="Teles M."/>
            <person name="MacKenzie S."/>
            <person name="Amaro C."/>
        </authorList>
    </citation>
    <scope>NUCLEOTIDE SEQUENCE</scope>
</reference>
<keyword evidence="1" id="KW-0472">Membrane</keyword>
<name>A0A0E9XCU9_ANGAN</name>
<feature type="transmembrane region" description="Helical" evidence="1">
    <location>
        <begin position="78"/>
        <end position="103"/>
    </location>
</feature>
<dbReference type="AlphaFoldDB" id="A0A0E9XCU9"/>
<keyword evidence="1" id="KW-1133">Transmembrane helix</keyword>